<evidence type="ECO:0000256" key="2">
    <source>
        <dbReference type="SAM" id="MobiDB-lite"/>
    </source>
</evidence>
<evidence type="ECO:0000256" key="1">
    <source>
        <dbReference type="ARBA" id="ARBA00007613"/>
    </source>
</evidence>
<dbReference type="GO" id="GO:0015562">
    <property type="term" value="F:efflux transmembrane transporter activity"/>
    <property type="evidence" value="ECO:0007669"/>
    <property type="project" value="InterPro"/>
</dbReference>
<dbReference type="EMBL" id="JDVG02000093">
    <property type="protein sequence ID" value="KFB74123.1"/>
    <property type="molecule type" value="Genomic_DNA"/>
</dbReference>
<dbReference type="InterPro" id="IPR010131">
    <property type="entry name" value="MdtP/NodT-like"/>
</dbReference>
<proteinExistence type="inferred from homology"/>
<dbReference type="AlphaFoldDB" id="A0A080LZ23"/>
<dbReference type="Proteomes" id="UP000020077">
    <property type="component" value="Unassembled WGS sequence"/>
</dbReference>
<sequence length="175" mass="20345">MTHSSIRTGRANNYPQLRAQKQQVRALEQYSATARLRYDNGNTSYIEVLDSERSLFNVQLQYAQTQQVQFPAMINLYLAMVGGWISEAEKLTGRHGKWRQFLLPQPRRRPEITVFQRRLSARLPGEVHTRHALRASKQALQLRGERHEQKRKIRKEGQVERSGANAWLAERPGAR</sequence>
<protein>
    <submittedName>
        <fullName evidence="3">Outer membrane protein OprM</fullName>
    </submittedName>
</protein>
<accession>A0A080LZ23</accession>
<dbReference type="Pfam" id="PF02321">
    <property type="entry name" value="OEP"/>
    <property type="match status" value="1"/>
</dbReference>
<name>A0A080LZ23_9PROT</name>
<dbReference type="PANTHER" id="PTHR30203">
    <property type="entry name" value="OUTER MEMBRANE CATION EFFLUX PROTEIN"/>
    <property type="match status" value="1"/>
</dbReference>
<feature type="region of interest" description="Disordered" evidence="2">
    <location>
        <begin position="138"/>
        <end position="175"/>
    </location>
</feature>
<organism evidence="3 4">
    <name type="scientific">Candidatus Accumulibacter phosphatis</name>
    <dbReference type="NCBI Taxonomy" id="327160"/>
    <lineage>
        <taxon>Bacteria</taxon>
        <taxon>Pseudomonadati</taxon>
        <taxon>Pseudomonadota</taxon>
        <taxon>Betaproteobacteria</taxon>
        <taxon>Candidatus Accumulibacter</taxon>
    </lineage>
</organism>
<reference evidence="3 4" key="1">
    <citation type="submission" date="2014-02" db="EMBL/GenBank/DDBJ databases">
        <title>Expanding our view of genomic diversity in Candidatus Accumulibacter clades.</title>
        <authorList>
            <person name="Skennerton C.T."/>
            <person name="Barr J.J."/>
            <person name="Slater F.R."/>
            <person name="Bond P.L."/>
            <person name="Tyson G.W."/>
        </authorList>
    </citation>
    <scope>NUCLEOTIDE SEQUENCE [LARGE SCALE GENOMIC DNA]</scope>
    <source>
        <strain evidence="4">BA-91</strain>
    </source>
</reference>
<comment type="similarity">
    <text evidence="1">Belongs to the outer membrane factor (OMF) (TC 1.B.17) family.</text>
</comment>
<dbReference type="SUPFAM" id="SSF56954">
    <property type="entry name" value="Outer membrane efflux proteins (OEP)"/>
    <property type="match status" value="1"/>
</dbReference>
<gene>
    <name evidence="3" type="primary">oprM_1</name>
    <name evidence="3" type="ORF">AW09_000575</name>
</gene>
<evidence type="ECO:0000313" key="4">
    <source>
        <dbReference type="Proteomes" id="UP000020077"/>
    </source>
</evidence>
<dbReference type="Gene3D" id="1.20.1600.10">
    <property type="entry name" value="Outer membrane efflux proteins (OEP)"/>
    <property type="match status" value="1"/>
</dbReference>
<dbReference type="InterPro" id="IPR003423">
    <property type="entry name" value="OMP_efflux"/>
</dbReference>
<comment type="caution">
    <text evidence="3">The sequence shown here is derived from an EMBL/GenBank/DDBJ whole genome shotgun (WGS) entry which is preliminary data.</text>
</comment>
<evidence type="ECO:0000313" key="3">
    <source>
        <dbReference type="EMBL" id="KFB74123.1"/>
    </source>
</evidence>